<dbReference type="Pfam" id="PF03922">
    <property type="entry name" value="OmpW"/>
    <property type="match status" value="1"/>
</dbReference>
<dbReference type="GO" id="GO:0009279">
    <property type="term" value="C:cell outer membrane"/>
    <property type="evidence" value="ECO:0007669"/>
    <property type="project" value="UniProtKB-SubCell"/>
</dbReference>
<evidence type="ECO:0000313" key="3">
    <source>
        <dbReference type="EMBL" id="AKJ27508.1"/>
    </source>
</evidence>
<evidence type="ECO:0000256" key="1">
    <source>
        <dbReference type="ARBA" id="ARBA00004442"/>
    </source>
</evidence>
<dbReference type="InterPro" id="IPR011250">
    <property type="entry name" value="OMP/PagP_B-barrel"/>
</dbReference>
<dbReference type="Gene3D" id="2.40.160.20">
    <property type="match status" value="1"/>
</dbReference>
<dbReference type="InterPro" id="IPR005618">
    <property type="entry name" value="OMPW"/>
</dbReference>
<name>A0A0G3BHP1_9BURK</name>
<evidence type="ECO:0000256" key="2">
    <source>
        <dbReference type="SAM" id="MobiDB-lite"/>
    </source>
</evidence>
<dbReference type="STRING" id="413882.AAW51_0817"/>
<feature type="region of interest" description="Disordered" evidence="2">
    <location>
        <begin position="30"/>
        <end position="56"/>
    </location>
</feature>
<accession>A0A0G3BHP1</accession>
<dbReference type="GO" id="GO:0055085">
    <property type="term" value="P:transmembrane transport"/>
    <property type="evidence" value="ECO:0007669"/>
    <property type="project" value="TreeGrafter"/>
</dbReference>
<sequence length="331" mass="36030">MWCALMVCAQVLPAQATTNESVMHRRWQAGEDTSATAPTPATTLAQAGEGSPPASGLQIDKKRRWFARVGVSALKLNDKSENVEDVTGPVLRSSDHPVLRFLAPGVESFGTPEGATVDVKNSASLFGSVGKFLDDHWAIEGLVLAVPFKHDIYGKGTIERLGKVATVKQLPPTLILHRYFGEYNARFRPSLGIGLNYTYFFDAEATPALESYTGGPTKIKMKPSWGLGLFAGAQYALTERLHIKLTLGYVRVRTTATMTTTNTMLSGSSPVLHDYPYPVNQIPTDPTSRQAMDNLVGQVAAKRGGDLGTYERELKSELNPYVLLMSVGYSF</sequence>
<dbReference type="EMBL" id="CP011371">
    <property type="protein sequence ID" value="AKJ27508.1"/>
    <property type="molecule type" value="Genomic_DNA"/>
</dbReference>
<dbReference type="AlphaFoldDB" id="A0A0G3BHP1"/>
<keyword evidence="4" id="KW-1185">Reference proteome</keyword>
<comment type="subcellular location">
    <subcellularLocation>
        <location evidence="1">Cell outer membrane</location>
    </subcellularLocation>
</comment>
<feature type="compositionally biased region" description="Low complexity" evidence="2">
    <location>
        <begin position="33"/>
        <end position="47"/>
    </location>
</feature>
<dbReference type="PANTHER" id="PTHR36920">
    <property type="match status" value="1"/>
</dbReference>
<dbReference type="SUPFAM" id="SSF56925">
    <property type="entry name" value="OMPA-like"/>
    <property type="match status" value="1"/>
</dbReference>
<organism evidence="3 4">
    <name type="scientific">Caldimonas brevitalea</name>
    <dbReference type="NCBI Taxonomy" id="413882"/>
    <lineage>
        <taxon>Bacteria</taxon>
        <taxon>Pseudomonadati</taxon>
        <taxon>Pseudomonadota</taxon>
        <taxon>Betaproteobacteria</taxon>
        <taxon>Burkholderiales</taxon>
        <taxon>Sphaerotilaceae</taxon>
        <taxon>Caldimonas</taxon>
    </lineage>
</organism>
<protein>
    <submittedName>
        <fullName evidence="3">Uncharacterized protein</fullName>
    </submittedName>
</protein>
<reference evidence="3 4" key="1">
    <citation type="submission" date="2015-05" db="EMBL/GenBank/DDBJ databases">
        <authorList>
            <person name="Tang B."/>
            <person name="Yu Y."/>
        </authorList>
    </citation>
    <scope>NUCLEOTIDE SEQUENCE [LARGE SCALE GENOMIC DNA]</scope>
    <source>
        <strain evidence="3 4">DSM 7029</strain>
    </source>
</reference>
<evidence type="ECO:0000313" key="4">
    <source>
        <dbReference type="Proteomes" id="UP000035352"/>
    </source>
</evidence>
<dbReference type="Proteomes" id="UP000035352">
    <property type="component" value="Chromosome"/>
</dbReference>
<gene>
    <name evidence="3" type="ORF">AAW51_0817</name>
</gene>
<dbReference type="KEGG" id="pbh:AAW51_0817"/>
<proteinExistence type="predicted"/>
<dbReference type="PANTHER" id="PTHR36920:SF1">
    <property type="entry name" value="OUTER MEMBRANE PROTEIN W"/>
    <property type="match status" value="1"/>
</dbReference>